<evidence type="ECO:0000313" key="2">
    <source>
        <dbReference type="Proteomes" id="UP000608890"/>
    </source>
</evidence>
<dbReference type="Proteomes" id="UP000608890">
    <property type="component" value="Unassembled WGS sequence"/>
</dbReference>
<dbReference type="EMBL" id="BMNB01000004">
    <property type="protein sequence ID" value="GGM29362.1"/>
    <property type="molecule type" value="Genomic_DNA"/>
</dbReference>
<reference evidence="1" key="2">
    <citation type="submission" date="2020-09" db="EMBL/GenBank/DDBJ databases">
        <authorList>
            <person name="Sun Q."/>
            <person name="Zhou Y."/>
        </authorList>
    </citation>
    <scope>NUCLEOTIDE SEQUENCE</scope>
    <source>
        <strain evidence="1">CGMCC 4.7312</strain>
    </source>
</reference>
<reference evidence="1" key="1">
    <citation type="journal article" date="2014" name="Int. J. Syst. Evol. Microbiol.">
        <title>Complete genome sequence of Corynebacterium casei LMG S-19264T (=DSM 44701T), isolated from a smear-ripened cheese.</title>
        <authorList>
            <consortium name="US DOE Joint Genome Institute (JGI-PGF)"/>
            <person name="Walter F."/>
            <person name="Albersmeier A."/>
            <person name="Kalinowski J."/>
            <person name="Ruckert C."/>
        </authorList>
    </citation>
    <scope>NUCLEOTIDE SEQUENCE</scope>
    <source>
        <strain evidence="1">CGMCC 4.7312</strain>
    </source>
</reference>
<keyword evidence="2" id="KW-1185">Reference proteome</keyword>
<name>A0A917TNE9_9ACTN</name>
<accession>A0A917TNE9</accession>
<evidence type="ECO:0008006" key="3">
    <source>
        <dbReference type="Google" id="ProtNLM"/>
    </source>
</evidence>
<comment type="caution">
    <text evidence="1">The sequence shown here is derived from an EMBL/GenBank/DDBJ whole genome shotgun (WGS) entry which is preliminary data.</text>
</comment>
<sequence>MSIMTEERIAPSVSPVAVDGKKDEFGPDDWELDISFVESGEGVDKLIYMTNDGCGKTCQSACTSCPK</sequence>
<dbReference type="AlphaFoldDB" id="A0A917TNE9"/>
<dbReference type="InterPro" id="IPR027575">
    <property type="entry name" value="LD_lanti_pre"/>
</dbReference>
<organism evidence="1 2">
    <name type="scientific">Micromonospora sonchi</name>
    <dbReference type="NCBI Taxonomy" id="1763543"/>
    <lineage>
        <taxon>Bacteria</taxon>
        <taxon>Bacillati</taxon>
        <taxon>Actinomycetota</taxon>
        <taxon>Actinomycetes</taxon>
        <taxon>Micromonosporales</taxon>
        <taxon>Micromonosporaceae</taxon>
        <taxon>Micromonospora</taxon>
    </lineage>
</organism>
<evidence type="ECO:0000313" key="1">
    <source>
        <dbReference type="EMBL" id="GGM29362.1"/>
    </source>
</evidence>
<proteinExistence type="predicted"/>
<dbReference type="NCBIfam" id="TIGR04363">
    <property type="entry name" value="LD_lanti_pre"/>
    <property type="match status" value="1"/>
</dbReference>
<gene>
    <name evidence="1" type="ORF">GCM10011608_12520</name>
</gene>
<protein>
    <recommendedName>
        <fullName evidence="3">FxLD family lantipeptide</fullName>
    </recommendedName>
</protein>